<dbReference type="PRINTS" id="PR00081">
    <property type="entry name" value="GDHRDH"/>
</dbReference>
<accession>A0A7W7RJW3</accession>
<dbReference type="CDD" id="cd05233">
    <property type="entry name" value="SDR_c"/>
    <property type="match status" value="1"/>
</dbReference>
<keyword evidence="4" id="KW-1185">Reference proteome</keyword>
<dbReference type="PANTHER" id="PTHR42760:SF115">
    <property type="entry name" value="3-OXOACYL-[ACYL-CARRIER-PROTEIN] REDUCTASE FABG"/>
    <property type="match status" value="1"/>
</dbReference>
<comment type="similarity">
    <text evidence="1">Belongs to the short-chain dehydrogenases/reductases (SDR) family.</text>
</comment>
<dbReference type="SUPFAM" id="SSF51735">
    <property type="entry name" value="NAD(P)-binding Rossmann-fold domains"/>
    <property type="match status" value="1"/>
</dbReference>
<dbReference type="PANTHER" id="PTHR42760">
    <property type="entry name" value="SHORT-CHAIN DEHYDROGENASES/REDUCTASES FAMILY MEMBER"/>
    <property type="match status" value="1"/>
</dbReference>
<dbReference type="EMBL" id="JACHJT010000001">
    <property type="protein sequence ID" value="MBB4933349.1"/>
    <property type="molecule type" value="Genomic_DNA"/>
</dbReference>
<dbReference type="InterPro" id="IPR002347">
    <property type="entry name" value="SDR_fam"/>
</dbReference>
<dbReference type="PROSITE" id="PS00061">
    <property type="entry name" value="ADH_SHORT"/>
    <property type="match status" value="1"/>
</dbReference>
<gene>
    <name evidence="3" type="ORF">F4561_004169</name>
</gene>
<dbReference type="GO" id="GO:0016616">
    <property type="term" value="F:oxidoreductase activity, acting on the CH-OH group of donors, NAD or NADP as acceptor"/>
    <property type="evidence" value="ECO:0007669"/>
    <property type="project" value="TreeGrafter"/>
</dbReference>
<dbReference type="Gene3D" id="3.40.50.720">
    <property type="entry name" value="NAD(P)-binding Rossmann-like Domain"/>
    <property type="match status" value="1"/>
</dbReference>
<dbReference type="AlphaFoldDB" id="A0A7W7RJW3"/>
<reference evidence="3 4" key="1">
    <citation type="submission" date="2020-08" db="EMBL/GenBank/DDBJ databases">
        <title>Sequencing the genomes of 1000 actinobacteria strains.</title>
        <authorList>
            <person name="Klenk H.-P."/>
        </authorList>
    </citation>
    <scope>NUCLEOTIDE SEQUENCE [LARGE SCALE GENOMIC DNA]</scope>
    <source>
        <strain evidence="3 4">DSM 102030</strain>
    </source>
</reference>
<sequence length="261" mass="26720">MDYTRLFRLDGRHAVVVGAGSGIGRAAAHALGAHGATVACLDIDGDAAAETARGIGPSAEASPLDVLDPAAIHAVADQTDAGPGTDILVFTPATNVRKRILDYAPEEFSRVVDLNLRASFDLIRAFGSGMVERGRGSIIGFSSIRAYTVEPGQSVYAATKAGLVQLVRTAAAEFGPAGVRVNAVAPGVVETPLTGPIKNDPAWYDAYAAKSALGRWATPDETAGAVVYLASDAASFVTGAVLPVDGGWTAVDGRYDPPGTA</sequence>
<dbReference type="RefSeq" id="WP_184580973.1">
    <property type="nucleotide sequence ID" value="NZ_JACHJT010000001.1"/>
</dbReference>
<evidence type="ECO:0000313" key="3">
    <source>
        <dbReference type="EMBL" id="MBB4933349.1"/>
    </source>
</evidence>
<dbReference type="InterPro" id="IPR020904">
    <property type="entry name" value="Sc_DH/Rdtase_CS"/>
</dbReference>
<dbReference type="InterPro" id="IPR036291">
    <property type="entry name" value="NAD(P)-bd_dom_sf"/>
</dbReference>
<dbReference type="Pfam" id="PF13561">
    <property type="entry name" value="adh_short_C2"/>
    <property type="match status" value="1"/>
</dbReference>
<dbReference type="Proteomes" id="UP000523007">
    <property type="component" value="Unassembled WGS sequence"/>
</dbReference>
<name>A0A7W7RJW3_9ACTN</name>
<organism evidence="3 4">
    <name type="scientific">Lipingzhangella halophila</name>
    <dbReference type="NCBI Taxonomy" id="1783352"/>
    <lineage>
        <taxon>Bacteria</taxon>
        <taxon>Bacillati</taxon>
        <taxon>Actinomycetota</taxon>
        <taxon>Actinomycetes</taxon>
        <taxon>Streptosporangiales</taxon>
        <taxon>Nocardiopsidaceae</taxon>
        <taxon>Lipingzhangella</taxon>
    </lineage>
</organism>
<dbReference type="FunFam" id="3.40.50.720:FF:000084">
    <property type="entry name" value="Short-chain dehydrogenase reductase"/>
    <property type="match status" value="1"/>
</dbReference>
<evidence type="ECO:0000256" key="2">
    <source>
        <dbReference type="ARBA" id="ARBA00023002"/>
    </source>
</evidence>
<proteinExistence type="inferred from homology"/>
<comment type="caution">
    <text evidence="3">The sequence shown here is derived from an EMBL/GenBank/DDBJ whole genome shotgun (WGS) entry which is preliminary data.</text>
</comment>
<protein>
    <submittedName>
        <fullName evidence="3">NAD(P)-dependent dehydrogenase (Short-subunit alcohol dehydrogenase family)</fullName>
    </submittedName>
</protein>
<evidence type="ECO:0000313" key="4">
    <source>
        <dbReference type="Proteomes" id="UP000523007"/>
    </source>
</evidence>
<keyword evidence="2" id="KW-0560">Oxidoreductase</keyword>
<evidence type="ECO:0000256" key="1">
    <source>
        <dbReference type="ARBA" id="ARBA00006484"/>
    </source>
</evidence>